<protein>
    <recommendedName>
        <fullName evidence="4">Spermatid nuclear transition protein 3-like</fullName>
    </recommendedName>
</protein>
<dbReference type="Ensembl" id="ENSCHIT00000023865.1">
    <property type="protein sequence ID" value="ENSCHIP00000016059.1"/>
    <property type="gene ID" value="ENSCHIG00000016470.1"/>
</dbReference>
<reference evidence="2" key="2">
    <citation type="submission" date="2025-08" db="UniProtKB">
        <authorList>
            <consortium name="Ensembl"/>
        </authorList>
    </citation>
    <scope>IDENTIFICATION</scope>
</reference>
<sequence length="110" mass="13354">MTKVTRKPWQPRRVAMRFASRMKGKKKTLCQWRYRGSVKARKMTMRFRGPLQGTLKKSIRSYATQLKKVRKTRRPKCFLCSCACKKLNQSKKSYRNMRQSHRRKQSQKRR</sequence>
<evidence type="ECO:0000313" key="3">
    <source>
        <dbReference type="Proteomes" id="UP000291000"/>
    </source>
</evidence>
<dbReference type="GeneTree" id="ENSGT01140000283153"/>
<reference evidence="2" key="3">
    <citation type="submission" date="2025-09" db="UniProtKB">
        <authorList>
            <consortium name="Ensembl"/>
        </authorList>
    </citation>
    <scope>IDENTIFICATION</scope>
</reference>
<organism evidence="2 3">
    <name type="scientific">Capra hircus</name>
    <name type="common">Goat</name>
    <dbReference type="NCBI Taxonomy" id="9925"/>
    <lineage>
        <taxon>Eukaryota</taxon>
        <taxon>Metazoa</taxon>
        <taxon>Chordata</taxon>
        <taxon>Craniata</taxon>
        <taxon>Vertebrata</taxon>
        <taxon>Euteleostomi</taxon>
        <taxon>Mammalia</taxon>
        <taxon>Eutheria</taxon>
        <taxon>Laurasiatheria</taxon>
        <taxon>Artiodactyla</taxon>
        <taxon>Ruminantia</taxon>
        <taxon>Pecora</taxon>
        <taxon>Bovidae</taxon>
        <taxon>Caprinae</taxon>
        <taxon>Capra</taxon>
    </lineage>
</organism>
<dbReference type="AlphaFoldDB" id="A0A452EVL1"/>
<dbReference type="InterPro" id="IPR040433">
    <property type="entry name" value="Spermatid_TP"/>
</dbReference>
<dbReference type="Proteomes" id="UP000291000">
    <property type="component" value="Unassembled WGS sequence"/>
</dbReference>
<evidence type="ECO:0000313" key="2">
    <source>
        <dbReference type="Ensembl" id="ENSCHIP00000016059.1"/>
    </source>
</evidence>
<proteinExistence type="predicted"/>
<evidence type="ECO:0008006" key="4">
    <source>
        <dbReference type="Google" id="ProtNLM"/>
    </source>
</evidence>
<evidence type="ECO:0000256" key="1">
    <source>
        <dbReference type="SAM" id="MobiDB-lite"/>
    </source>
</evidence>
<dbReference type="PANTHER" id="PTHR37876:SF2">
    <property type="entry name" value="SPERMATID NUCLEAR TRANSITION PROTEIN 4"/>
    <property type="match status" value="1"/>
</dbReference>
<name>A0A452EVL1_CAPHI</name>
<keyword evidence="3" id="KW-1185">Reference proteome</keyword>
<accession>A0A452EVL1</accession>
<feature type="region of interest" description="Disordered" evidence="1">
    <location>
        <begin position="90"/>
        <end position="110"/>
    </location>
</feature>
<dbReference type="PANTHER" id="PTHR37876">
    <property type="entry name" value="PROTEIN GAR2-LIKE"/>
    <property type="match status" value="1"/>
</dbReference>
<reference evidence="3" key="1">
    <citation type="submission" date="2016-04" db="EMBL/GenBank/DDBJ databases">
        <title>Polished mammalian reference genomes with single-molecule sequencing and chromosome conformation capture applied to the Capra hircus genome.</title>
        <authorList>
            <person name="Bickhart D.M."/>
            <person name="Koren S."/>
            <person name="Rosen B."/>
            <person name="Hastie A."/>
            <person name="Liachko I."/>
            <person name="Sullivan S.T."/>
            <person name="Burton J."/>
            <person name="Sayre B.L."/>
            <person name="Huson H.J."/>
            <person name="Lee J."/>
            <person name="Lam E."/>
            <person name="Kelley C.M."/>
            <person name="Hutchison J.L."/>
            <person name="Zhou Y."/>
            <person name="Sun J."/>
            <person name="Crisa A."/>
            <person name="Schwartz J.C."/>
            <person name="Hammond J.A."/>
            <person name="Schroeder S.G."/>
            <person name="Liu G.E."/>
            <person name="Dunham M."/>
            <person name="Shendure J."/>
            <person name="Sonstegard T.S."/>
            <person name="Phillippy A.M."/>
            <person name="Van Tassell C.P."/>
            <person name="Smith T.P."/>
        </authorList>
    </citation>
    <scope>NUCLEOTIDE SEQUENCE [LARGE SCALE GENOMIC DNA]</scope>
</reference>